<accession>A0A9P7ELY3</accession>
<comment type="caution">
    <text evidence="2">The sequence shown here is derived from an EMBL/GenBank/DDBJ whole genome shotgun (WGS) entry which is preliminary data.</text>
</comment>
<dbReference type="AlphaFoldDB" id="A0A9P7ELY3"/>
<dbReference type="EMBL" id="JABBWG010000003">
    <property type="protein sequence ID" value="KAG1824603.1"/>
    <property type="molecule type" value="Genomic_DNA"/>
</dbReference>
<sequence>MQCALDNTLLESSADHQDTPHVDTLVTLVLRKRSHQRSDSLVAITPSAMDDSSSAVSSELDYATTDEPSMQHSEELVVDGDTAPLTPQSDAQRLAALVRLKMTTDEPLQSCLSSYSEESHCGRDQSSPTSPQGSIDLSMHPSDLTYIDSILAQDEALEVEAMARLQKSPMLRLRMRKRVFSICVGGWRGKDRSVEE</sequence>
<organism evidence="2 3">
    <name type="scientific">Suillus subaureus</name>
    <dbReference type="NCBI Taxonomy" id="48587"/>
    <lineage>
        <taxon>Eukaryota</taxon>
        <taxon>Fungi</taxon>
        <taxon>Dikarya</taxon>
        <taxon>Basidiomycota</taxon>
        <taxon>Agaricomycotina</taxon>
        <taxon>Agaricomycetes</taxon>
        <taxon>Agaricomycetidae</taxon>
        <taxon>Boletales</taxon>
        <taxon>Suillineae</taxon>
        <taxon>Suillaceae</taxon>
        <taxon>Suillus</taxon>
    </lineage>
</organism>
<evidence type="ECO:0000256" key="1">
    <source>
        <dbReference type="SAM" id="MobiDB-lite"/>
    </source>
</evidence>
<reference evidence="2" key="1">
    <citation type="journal article" date="2020" name="New Phytol.">
        <title>Comparative genomics reveals dynamic genome evolution in host specialist ectomycorrhizal fungi.</title>
        <authorList>
            <person name="Lofgren L.A."/>
            <person name="Nguyen N.H."/>
            <person name="Vilgalys R."/>
            <person name="Ruytinx J."/>
            <person name="Liao H.L."/>
            <person name="Branco S."/>
            <person name="Kuo A."/>
            <person name="LaButti K."/>
            <person name="Lipzen A."/>
            <person name="Andreopoulos W."/>
            <person name="Pangilinan J."/>
            <person name="Riley R."/>
            <person name="Hundley H."/>
            <person name="Na H."/>
            <person name="Barry K."/>
            <person name="Grigoriev I.V."/>
            <person name="Stajich J.E."/>
            <person name="Kennedy P.G."/>
        </authorList>
    </citation>
    <scope>NUCLEOTIDE SEQUENCE</scope>
    <source>
        <strain evidence="2">MN1</strain>
    </source>
</reference>
<evidence type="ECO:0000313" key="2">
    <source>
        <dbReference type="EMBL" id="KAG1824603.1"/>
    </source>
</evidence>
<feature type="region of interest" description="Disordered" evidence="1">
    <location>
        <begin position="117"/>
        <end position="139"/>
    </location>
</feature>
<keyword evidence="3" id="KW-1185">Reference proteome</keyword>
<feature type="region of interest" description="Disordered" evidence="1">
    <location>
        <begin position="45"/>
        <end position="71"/>
    </location>
</feature>
<dbReference type="OrthoDB" id="2634799at2759"/>
<protein>
    <submittedName>
        <fullName evidence="2">Uncharacterized protein</fullName>
    </submittedName>
</protein>
<dbReference type="Proteomes" id="UP000807769">
    <property type="component" value="Unassembled WGS sequence"/>
</dbReference>
<dbReference type="RefSeq" id="XP_041198320.1">
    <property type="nucleotide sequence ID" value="XM_041332348.1"/>
</dbReference>
<feature type="compositionally biased region" description="Polar residues" evidence="1">
    <location>
        <begin position="124"/>
        <end position="135"/>
    </location>
</feature>
<proteinExistence type="predicted"/>
<name>A0A9P7ELY3_9AGAM</name>
<gene>
    <name evidence="2" type="ORF">BJ212DRAFT_1295736</name>
</gene>
<dbReference type="GeneID" id="64626365"/>
<evidence type="ECO:0000313" key="3">
    <source>
        <dbReference type="Proteomes" id="UP000807769"/>
    </source>
</evidence>
<feature type="compositionally biased region" description="Low complexity" evidence="1">
    <location>
        <begin position="47"/>
        <end position="58"/>
    </location>
</feature>